<protein>
    <recommendedName>
        <fullName evidence="2">Glycolipid transfer protein domain-containing protein</fullName>
    </recommendedName>
</protein>
<dbReference type="Pfam" id="PF08718">
    <property type="entry name" value="GLTP"/>
    <property type="match status" value="1"/>
</dbReference>
<dbReference type="AlphaFoldDB" id="B3NTL0"/>
<dbReference type="InterPro" id="IPR014830">
    <property type="entry name" value="Glycolipid_transfer_prot_dom"/>
</dbReference>
<dbReference type="EMBL" id="CH954180">
    <property type="protein sequence ID" value="EDV47014.2"/>
    <property type="molecule type" value="Genomic_DNA"/>
</dbReference>
<dbReference type="SUPFAM" id="SSF110004">
    <property type="entry name" value="Glycolipid transfer protein, GLTP"/>
    <property type="match status" value="1"/>
</dbReference>
<accession>B3NTL0</accession>
<evidence type="ECO:0000313" key="4">
    <source>
        <dbReference type="Proteomes" id="UP000008711"/>
    </source>
</evidence>
<dbReference type="eggNOG" id="KOG3221">
    <property type="taxonomic scope" value="Eukaryota"/>
</dbReference>
<gene>
    <name evidence="3" type="primary">Dere\GG17882</name>
    <name evidence="3" type="synonym">dere_GLEANR_2771</name>
    <name evidence="3" type="synonym">GG17882</name>
    <name evidence="3" type="ORF">Dere_GG17882</name>
</gene>
<feature type="domain" description="Glycolipid transfer protein" evidence="2">
    <location>
        <begin position="30"/>
        <end position="163"/>
    </location>
</feature>
<reference evidence="3 4" key="1">
    <citation type="journal article" date="2007" name="Nature">
        <title>Evolution of genes and genomes on the Drosophila phylogeny.</title>
        <authorList>
            <consortium name="Drosophila 12 Genomes Consortium"/>
            <person name="Clark A.G."/>
            <person name="Eisen M.B."/>
            <person name="Smith D.R."/>
            <person name="Bergman C.M."/>
            <person name="Oliver B."/>
            <person name="Markow T.A."/>
            <person name="Kaufman T.C."/>
            <person name="Kellis M."/>
            <person name="Gelbart W."/>
            <person name="Iyer V.N."/>
            <person name="Pollard D.A."/>
            <person name="Sackton T.B."/>
            <person name="Larracuente A.M."/>
            <person name="Singh N.D."/>
            <person name="Abad J.P."/>
            <person name="Abt D.N."/>
            <person name="Adryan B."/>
            <person name="Aguade M."/>
            <person name="Akashi H."/>
            <person name="Anderson W.W."/>
            <person name="Aquadro C.F."/>
            <person name="Ardell D.H."/>
            <person name="Arguello R."/>
            <person name="Artieri C.G."/>
            <person name="Barbash D.A."/>
            <person name="Barker D."/>
            <person name="Barsanti P."/>
            <person name="Batterham P."/>
            <person name="Batzoglou S."/>
            <person name="Begun D."/>
            <person name="Bhutkar A."/>
            <person name="Blanco E."/>
            <person name="Bosak S.A."/>
            <person name="Bradley R.K."/>
            <person name="Brand A.D."/>
            <person name="Brent M.R."/>
            <person name="Brooks A.N."/>
            <person name="Brown R.H."/>
            <person name="Butlin R.K."/>
            <person name="Caggese C."/>
            <person name="Calvi B.R."/>
            <person name="Bernardo de Carvalho A."/>
            <person name="Caspi A."/>
            <person name="Castrezana S."/>
            <person name="Celniker S.E."/>
            <person name="Chang J.L."/>
            <person name="Chapple C."/>
            <person name="Chatterji S."/>
            <person name="Chinwalla A."/>
            <person name="Civetta A."/>
            <person name="Clifton S.W."/>
            <person name="Comeron J.M."/>
            <person name="Costello J.C."/>
            <person name="Coyne J.A."/>
            <person name="Daub J."/>
            <person name="David R.G."/>
            <person name="Delcher A.L."/>
            <person name="Delehaunty K."/>
            <person name="Do C.B."/>
            <person name="Ebling H."/>
            <person name="Edwards K."/>
            <person name="Eickbush T."/>
            <person name="Evans J.D."/>
            <person name="Filipski A."/>
            <person name="Findeiss S."/>
            <person name="Freyhult E."/>
            <person name="Fulton L."/>
            <person name="Fulton R."/>
            <person name="Garcia A.C."/>
            <person name="Gardiner A."/>
            <person name="Garfield D.A."/>
            <person name="Garvin B.E."/>
            <person name="Gibson G."/>
            <person name="Gilbert D."/>
            <person name="Gnerre S."/>
            <person name="Godfrey J."/>
            <person name="Good R."/>
            <person name="Gotea V."/>
            <person name="Gravely B."/>
            <person name="Greenberg A.J."/>
            <person name="Griffiths-Jones S."/>
            <person name="Gross S."/>
            <person name="Guigo R."/>
            <person name="Gustafson E.A."/>
            <person name="Haerty W."/>
            <person name="Hahn M.W."/>
            <person name="Halligan D.L."/>
            <person name="Halpern A.L."/>
            <person name="Halter G.M."/>
            <person name="Han M.V."/>
            <person name="Heger A."/>
            <person name="Hillier L."/>
            <person name="Hinrichs A.S."/>
            <person name="Holmes I."/>
            <person name="Hoskins R.A."/>
            <person name="Hubisz M.J."/>
            <person name="Hultmark D."/>
            <person name="Huntley M.A."/>
            <person name="Jaffe D.B."/>
            <person name="Jagadeeshan S."/>
            <person name="Jeck W.R."/>
            <person name="Johnson J."/>
            <person name="Jones C.D."/>
            <person name="Jordan W.C."/>
            <person name="Karpen G.H."/>
            <person name="Kataoka E."/>
            <person name="Keightley P.D."/>
            <person name="Kheradpour P."/>
            <person name="Kirkness E.F."/>
            <person name="Koerich L.B."/>
            <person name="Kristiansen K."/>
            <person name="Kudrna D."/>
            <person name="Kulathinal R.J."/>
            <person name="Kumar S."/>
            <person name="Kwok R."/>
            <person name="Lander E."/>
            <person name="Langley C.H."/>
            <person name="Lapoint R."/>
            <person name="Lazzaro B.P."/>
            <person name="Lee S.J."/>
            <person name="Levesque L."/>
            <person name="Li R."/>
            <person name="Lin C.F."/>
            <person name="Lin M.F."/>
            <person name="Lindblad-Toh K."/>
            <person name="Llopart A."/>
            <person name="Long M."/>
            <person name="Low L."/>
            <person name="Lozovsky E."/>
            <person name="Lu J."/>
            <person name="Luo M."/>
            <person name="Machado C.A."/>
            <person name="Makalowski W."/>
            <person name="Marzo M."/>
            <person name="Matsuda M."/>
            <person name="Matzkin L."/>
            <person name="McAllister B."/>
            <person name="McBride C.S."/>
            <person name="McKernan B."/>
            <person name="McKernan K."/>
            <person name="Mendez-Lago M."/>
            <person name="Minx P."/>
            <person name="Mollenhauer M.U."/>
            <person name="Montooth K."/>
            <person name="Mount S.M."/>
            <person name="Mu X."/>
            <person name="Myers E."/>
            <person name="Negre B."/>
            <person name="Newfeld S."/>
            <person name="Nielsen R."/>
            <person name="Noor M.A."/>
            <person name="O'Grady P."/>
            <person name="Pachter L."/>
            <person name="Papaceit M."/>
            <person name="Parisi M.J."/>
            <person name="Parisi M."/>
            <person name="Parts L."/>
            <person name="Pedersen J.S."/>
            <person name="Pesole G."/>
            <person name="Phillippy A.M."/>
            <person name="Ponting C.P."/>
            <person name="Pop M."/>
            <person name="Porcelli D."/>
            <person name="Powell J.R."/>
            <person name="Prohaska S."/>
            <person name="Pruitt K."/>
            <person name="Puig M."/>
            <person name="Quesneville H."/>
            <person name="Ram K.R."/>
            <person name="Rand D."/>
            <person name="Rasmussen M.D."/>
            <person name="Reed L.K."/>
            <person name="Reenan R."/>
            <person name="Reily A."/>
            <person name="Remington K.A."/>
            <person name="Rieger T.T."/>
            <person name="Ritchie M.G."/>
            <person name="Robin C."/>
            <person name="Rogers Y.H."/>
            <person name="Rohde C."/>
            <person name="Rozas J."/>
            <person name="Rubenfield M.J."/>
            <person name="Ruiz A."/>
            <person name="Russo S."/>
            <person name="Salzberg S.L."/>
            <person name="Sanchez-Gracia A."/>
            <person name="Saranga D.J."/>
            <person name="Sato H."/>
            <person name="Schaeffer S.W."/>
            <person name="Schatz M.C."/>
            <person name="Schlenke T."/>
            <person name="Schwartz R."/>
            <person name="Segarra C."/>
            <person name="Singh R.S."/>
            <person name="Sirot L."/>
            <person name="Sirota M."/>
            <person name="Sisneros N.B."/>
            <person name="Smith C.D."/>
            <person name="Smith T.F."/>
            <person name="Spieth J."/>
            <person name="Stage D.E."/>
            <person name="Stark A."/>
            <person name="Stephan W."/>
            <person name="Strausberg R.L."/>
            <person name="Strempel S."/>
            <person name="Sturgill D."/>
            <person name="Sutton G."/>
            <person name="Sutton G.G."/>
            <person name="Tao W."/>
            <person name="Teichmann S."/>
            <person name="Tobari Y.N."/>
            <person name="Tomimura Y."/>
            <person name="Tsolas J.M."/>
            <person name="Valente V.L."/>
            <person name="Venter E."/>
            <person name="Venter J.C."/>
            <person name="Vicario S."/>
            <person name="Vieira F.G."/>
            <person name="Vilella A.J."/>
            <person name="Villasante A."/>
            <person name="Walenz B."/>
            <person name="Wang J."/>
            <person name="Wasserman M."/>
            <person name="Watts T."/>
            <person name="Wilson D."/>
            <person name="Wilson R.K."/>
            <person name="Wing R.A."/>
            <person name="Wolfner M.F."/>
            <person name="Wong A."/>
            <person name="Wong G.K."/>
            <person name="Wu C.I."/>
            <person name="Wu G."/>
            <person name="Yamamoto D."/>
            <person name="Yang H.P."/>
            <person name="Yang S.P."/>
            <person name="Yorke J.A."/>
            <person name="Yoshida K."/>
            <person name="Zdobnov E."/>
            <person name="Zhang P."/>
            <person name="Zhang Y."/>
            <person name="Zimin A.V."/>
            <person name="Baldwin J."/>
            <person name="Abdouelleil A."/>
            <person name="Abdulkadir J."/>
            <person name="Abebe A."/>
            <person name="Abera B."/>
            <person name="Abreu J."/>
            <person name="Acer S.C."/>
            <person name="Aftuck L."/>
            <person name="Alexander A."/>
            <person name="An P."/>
            <person name="Anderson E."/>
            <person name="Anderson S."/>
            <person name="Arachi H."/>
            <person name="Azer M."/>
            <person name="Bachantsang P."/>
            <person name="Barry A."/>
            <person name="Bayul T."/>
            <person name="Berlin A."/>
            <person name="Bessette D."/>
            <person name="Bloom T."/>
            <person name="Blye J."/>
            <person name="Boguslavskiy L."/>
            <person name="Bonnet C."/>
            <person name="Boukhgalter B."/>
            <person name="Bourzgui I."/>
            <person name="Brown A."/>
            <person name="Cahill P."/>
            <person name="Channer S."/>
            <person name="Cheshatsang Y."/>
            <person name="Chuda L."/>
            <person name="Citroen M."/>
            <person name="Collymore A."/>
            <person name="Cooke P."/>
            <person name="Costello M."/>
            <person name="D'Aco K."/>
            <person name="Daza R."/>
            <person name="De Haan G."/>
            <person name="DeGray S."/>
            <person name="DeMaso C."/>
            <person name="Dhargay N."/>
            <person name="Dooley K."/>
            <person name="Dooley E."/>
            <person name="Doricent M."/>
            <person name="Dorje P."/>
            <person name="Dorjee K."/>
            <person name="Dupes A."/>
            <person name="Elong R."/>
            <person name="Falk J."/>
            <person name="Farina A."/>
            <person name="Faro S."/>
            <person name="Ferguson D."/>
            <person name="Fisher S."/>
            <person name="Foley C.D."/>
            <person name="Franke A."/>
            <person name="Friedrich D."/>
            <person name="Gadbois L."/>
            <person name="Gearin G."/>
            <person name="Gearin C.R."/>
            <person name="Giannoukos G."/>
            <person name="Goode T."/>
            <person name="Graham J."/>
            <person name="Grandbois E."/>
            <person name="Grewal S."/>
            <person name="Gyaltsen K."/>
            <person name="Hafez N."/>
            <person name="Hagos B."/>
            <person name="Hall J."/>
            <person name="Henson C."/>
            <person name="Hollinger A."/>
            <person name="Honan T."/>
            <person name="Huard M.D."/>
            <person name="Hughes L."/>
            <person name="Hurhula B."/>
            <person name="Husby M.E."/>
            <person name="Kamat A."/>
            <person name="Kanga B."/>
            <person name="Kashin S."/>
            <person name="Khazanovich D."/>
            <person name="Kisner P."/>
            <person name="Lance K."/>
            <person name="Lara M."/>
            <person name="Lee W."/>
            <person name="Lennon N."/>
            <person name="Letendre F."/>
            <person name="LeVine R."/>
            <person name="Lipovsky A."/>
            <person name="Liu X."/>
            <person name="Liu J."/>
            <person name="Liu S."/>
            <person name="Lokyitsang T."/>
            <person name="Lokyitsang Y."/>
            <person name="Lubonja R."/>
            <person name="Lui A."/>
            <person name="MacDonald P."/>
            <person name="Magnisalis V."/>
            <person name="Maru K."/>
            <person name="Matthews C."/>
            <person name="McCusker W."/>
            <person name="McDonough S."/>
            <person name="Mehta T."/>
            <person name="Meldrim J."/>
            <person name="Meneus L."/>
            <person name="Mihai O."/>
            <person name="Mihalev A."/>
            <person name="Mihova T."/>
            <person name="Mittelman R."/>
            <person name="Mlenga V."/>
            <person name="Montmayeur A."/>
            <person name="Mulrain L."/>
            <person name="Navidi A."/>
            <person name="Naylor J."/>
            <person name="Negash T."/>
            <person name="Nguyen T."/>
            <person name="Nguyen N."/>
            <person name="Nicol R."/>
            <person name="Norbu C."/>
            <person name="Norbu N."/>
            <person name="Novod N."/>
            <person name="O'Neill B."/>
            <person name="Osman S."/>
            <person name="Markiewicz E."/>
            <person name="Oyono O.L."/>
            <person name="Patti C."/>
            <person name="Phunkhang P."/>
            <person name="Pierre F."/>
            <person name="Priest M."/>
            <person name="Raghuraman S."/>
            <person name="Rege F."/>
            <person name="Reyes R."/>
            <person name="Rise C."/>
            <person name="Rogov P."/>
            <person name="Ross K."/>
            <person name="Ryan E."/>
            <person name="Settipalli S."/>
            <person name="Shea T."/>
            <person name="Sherpa N."/>
            <person name="Shi L."/>
            <person name="Shih D."/>
            <person name="Sparrow T."/>
            <person name="Spaulding J."/>
            <person name="Stalker J."/>
            <person name="Stange-Thomann N."/>
            <person name="Stavropoulos S."/>
            <person name="Stone C."/>
            <person name="Strader C."/>
            <person name="Tesfaye S."/>
            <person name="Thomson T."/>
            <person name="Thoulutsang Y."/>
            <person name="Thoulutsang D."/>
            <person name="Topham K."/>
            <person name="Topping I."/>
            <person name="Tsamla T."/>
            <person name="Vassiliev H."/>
            <person name="Vo A."/>
            <person name="Wangchuk T."/>
            <person name="Wangdi T."/>
            <person name="Weiand M."/>
            <person name="Wilkinson J."/>
            <person name="Wilson A."/>
            <person name="Yadav S."/>
            <person name="Young G."/>
            <person name="Yu Q."/>
            <person name="Zembek L."/>
            <person name="Zhong D."/>
            <person name="Zimmer A."/>
            <person name="Zwirko Z."/>
            <person name="Jaffe D.B."/>
            <person name="Alvarez P."/>
            <person name="Brockman W."/>
            <person name="Butler J."/>
            <person name="Chin C."/>
            <person name="Gnerre S."/>
            <person name="Grabherr M."/>
            <person name="Kleber M."/>
            <person name="Mauceli E."/>
            <person name="MacCallum I."/>
        </authorList>
    </citation>
    <scope>NUCLEOTIDE SEQUENCE [LARGE SCALE GENOMIC DNA]</scope>
    <source>
        <strain evidence="3 4">TSC#14021-0224.01</strain>
    </source>
</reference>
<sequence>MMTASEGSARIQFKVLRGFPAIGDSTDKLETQAFLTASKEIVTVIESFGKLFTPVISDMNGNINKLTKAYGADVVKYQYLEDLIVLNVNVDDFAANALLWLKRGLQLICTFFENIYNDAQAKEALKQHLQDAYERTLKPYHGFIVQSTIKIIYSWVPTRSQLLGQGDAQAENIEVLTSFLPRMRAHLDSIDALLKAHNLDDARKV</sequence>
<dbReference type="KEGG" id="der:6550829"/>
<dbReference type="GO" id="GO:1902387">
    <property type="term" value="F:ceramide 1-phosphate binding"/>
    <property type="evidence" value="ECO:0007669"/>
    <property type="project" value="TreeGrafter"/>
</dbReference>
<dbReference type="PANTHER" id="PTHR10219">
    <property type="entry name" value="GLYCOLIPID TRANSFER PROTEIN-RELATED"/>
    <property type="match status" value="1"/>
</dbReference>
<dbReference type="GO" id="GO:1902388">
    <property type="term" value="F:ceramide 1-phosphate transfer activity"/>
    <property type="evidence" value="ECO:0007669"/>
    <property type="project" value="TreeGrafter"/>
</dbReference>
<evidence type="ECO:0000256" key="1">
    <source>
        <dbReference type="ARBA" id="ARBA00022448"/>
    </source>
</evidence>
<name>B3NTL0_DROER</name>
<dbReference type="InterPro" id="IPR036497">
    <property type="entry name" value="GLTP_sf"/>
</dbReference>
<proteinExistence type="predicted"/>
<dbReference type="GO" id="GO:0016020">
    <property type="term" value="C:membrane"/>
    <property type="evidence" value="ECO:0007669"/>
    <property type="project" value="TreeGrafter"/>
</dbReference>
<dbReference type="PANTHER" id="PTHR10219:SF25">
    <property type="entry name" value="PLECKSTRIN HOMOLOGY DOMAIN-CONTAINING FAMILY A MEMBER 8"/>
    <property type="match status" value="1"/>
</dbReference>
<dbReference type="Gene3D" id="1.10.3520.10">
    <property type="entry name" value="Glycolipid transfer protein"/>
    <property type="match status" value="1"/>
</dbReference>
<dbReference type="Proteomes" id="UP000008711">
    <property type="component" value="Unassembled WGS sequence"/>
</dbReference>
<keyword evidence="4" id="KW-1185">Reference proteome</keyword>
<dbReference type="GO" id="GO:0005829">
    <property type="term" value="C:cytosol"/>
    <property type="evidence" value="ECO:0007669"/>
    <property type="project" value="TreeGrafter"/>
</dbReference>
<evidence type="ECO:0000313" key="3">
    <source>
        <dbReference type="EMBL" id="EDV47014.2"/>
    </source>
</evidence>
<keyword evidence="1" id="KW-0813">Transport</keyword>
<dbReference type="HOGENOM" id="CLU_079400_2_0_1"/>
<dbReference type="FunFam" id="1.10.3520.10:FF:000016">
    <property type="entry name" value="RH52220p"/>
    <property type="match status" value="1"/>
</dbReference>
<reference evidence="3 4" key="2">
    <citation type="journal article" date="2008" name="Bioinformatics">
        <title>Assembly reconciliation.</title>
        <authorList>
            <person name="Zimin A.V."/>
            <person name="Smith D.R."/>
            <person name="Sutton G."/>
            <person name="Yorke J.A."/>
        </authorList>
    </citation>
    <scope>NUCLEOTIDE SEQUENCE [LARGE SCALE GENOMIC DNA]</scope>
    <source>
        <strain evidence="3 4">TSC#14021-0224.01</strain>
    </source>
</reference>
<evidence type="ECO:0000259" key="2">
    <source>
        <dbReference type="Pfam" id="PF08718"/>
    </source>
</evidence>
<dbReference type="OrthoDB" id="205255at2759"/>
<organism evidence="3 4">
    <name type="scientific">Drosophila erecta</name>
    <name type="common">Fruit fly</name>
    <dbReference type="NCBI Taxonomy" id="7220"/>
    <lineage>
        <taxon>Eukaryota</taxon>
        <taxon>Metazoa</taxon>
        <taxon>Ecdysozoa</taxon>
        <taxon>Arthropoda</taxon>
        <taxon>Hexapoda</taxon>
        <taxon>Insecta</taxon>
        <taxon>Pterygota</taxon>
        <taxon>Neoptera</taxon>
        <taxon>Endopterygota</taxon>
        <taxon>Diptera</taxon>
        <taxon>Brachycera</taxon>
        <taxon>Muscomorpha</taxon>
        <taxon>Ephydroidea</taxon>
        <taxon>Drosophilidae</taxon>
        <taxon>Drosophila</taxon>
        <taxon>Sophophora</taxon>
    </lineage>
</organism>